<keyword evidence="1" id="KW-1133">Transmembrane helix</keyword>
<dbReference type="EMBL" id="ASWJ01000002">
    <property type="protein sequence ID" value="EOW87596.1"/>
    <property type="molecule type" value="Genomic_DNA"/>
</dbReference>
<feature type="domain" description="Rhodanese" evidence="2">
    <location>
        <begin position="44"/>
        <end position="128"/>
    </location>
</feature>
<gene>
    <name evidence="3" type="ORF">I568_00261</name>
</gene>
<keyword evidence="1" id="KW-0812">Transmembrane</keyword>
<dbReference type="InterPro" id="IPR001763">
    <property type="entry name" value="Rhodanese-like_dom"/>
</dbReference>
<dbReference type="Gene3D" id="3.40.250.10">
    <property type="entry name" value="Rhodanese-like domain"/>
    <property type="match status" value="1"/>
</dbReference>
<dbReference type="OrthoDB" id="9808735at2"/>
<dbReference type="InterPro" id="IPR036873">
    <property type="entry name" value="Rhodanese-like_dom_sf"/>
</dbReference>
<dbReference type="PATRIC" id="fig|1121865.3.peg.933"/>
<dbReference type="eggNOG" id="COG0607">
    <property type="taxonomic scope" value="Bacteria"/>
</dbReference>
<dbReference type="RefSeq" id="WP_016183107.1">
    <property type="nucleotide sequence ID" value="NZ_JXKI01000016.1"/>
</dbReference>
<evidence type="ECO:0000256" key="1">
    <source>
        <dbReference type="SAM" id="Phobius"/>
    </source>
</evidence>
<evidence type="ECO:0000313" key="3">
    <source>
        <dbReference type="EMBL" id="EOW87596.1"/>
    </source>
</evidence>
<feature type="transmembrane region" description="Helical" evidence="1">
    <location>
        <begin position="6"/>
        <end position="25"/>
    </location>
</feature>
<sequence>MSFWFWLNCIILLVLLAMFANWAYYQFMSKRFATLLDQEAFKEGMRKAQIIDVREKKEFDSGHILGARNIPYPMLMQSLASIRKDQPVYLYDTRIALSTRAAKKLRKKGYQNLFILKEGFDGWTGKTKGKKYED</sequence>
<dbReference type="STRING" id="1121865.OMW_00946"/>
<dbReference type="Pfam" id="PF00581">
    <property type="entry name" value="Rhodanese"/>
    <property type="match status" value="1"/>
</dbReference>
<dbReference type="CDD" id="cd00158">
    <property type="entry name" value="RHOD"/>
    <property type="match status" value="1"/>
</dbReference>
<dbReference type="SMART" id="SM00450">
    <property type="entry name" value="RHOD"/>
    <property type="match status" value="1"/>
</dbReference>
<keyword evidence="4" id="KW-1185">Reference proteome</keyword>
<dbReference type="PANTHER" id="PTHR43031">
    <property type="entry name" value="FAD-DEPENDENT OXIDOREDUCTASE"/>
    <property type="match status" value="1"/>
</dbReference>
<dbReference type="InterPro" id="IPR050229">
    <property type="entry name" value="GlpE_sulfurtransferase"/>
</dbReference>
<keyword evidence="1" id="KW-0472">Membrane</keyword>
<dbReference type="Proteomes" id="UP000014113">
    <property type="component" value="Unassembled WGS sequence"/>
</dbReference>
<organism evidence="3 4">
    <name type="scientific">Enterococcus columbae DSM 7374 = ATCC 51263</name>
    <dbReference type="NCBI Taxonomy" id="1121865"/>
    <lineage>
        <taxon>Bacteria</taxon>
        <taxon>Bacillati</taxon>
        <taxon>Bacillota</taxon>
        <taxon>Bacilli</taxon>
        <taxon>Lactobacillales</taxon>
        <taxon>Enterococcaceae</taxon>
        <taxon>Enterococcus</taxon>
    </lineage>
</organism>
<name>S0KQS8_9ENTE</name>
<evidence type="ECO:0000259" key="2">
    <source>
        <dbReference type="PROSITE" id="PS50206"/>
    </source>
</evidence>
<reference evidence="3 4" key="1">
    <citation type="submission" date="2013-03" db="EMBL/GenBank/DDBJ databases">
        <title>The Genome Sequence of Enterococcus columbae ATCC_51263 (PacBio/Illumina hybrid assembly).</title>
        <authorList>
            <consortium name="The Broad Institute Genomics Platform"/>
            <consortium name="The Broad Institute Genome Sequencing Center for Infectious Disease"/>
            <person name="Earl A."/>
            <person name="Russ C."/>
            <person name="Gilmore M."/>
            <person name="Surin D."/>
            <person name="Walker B."/>
            <person name="Young S."/>
            <person name="Zeng Q."/>
            <person name="Gargeya S."/>
            <person name="Fitzgerald M."/>
            <person name="Haas B."/>
            <person name="Abouelleil A."/>
            <person name="Allen A.W."/>
            <person name="Alvarado L."/>
            <person name="Arachchi H.M."/>
            <person name="Berlin A.M."/>
            <person name="Chapman S.B."/>
            <person name="Gainer-Dewar J."/>
            <person name="Goldberg J."/>
            <person name="Griggs A."/>
            <person name="Gujja S."/>
            <person name="Hansen M."/>
            <person name="Howarth C."/>
            <person name="Imamovic A."/>
            <person name="Ireland A."/>
            <person name="Larimer J."/>
            <person name="McCowan C."/>
            <person name="Murphy C."/>
            <person name="Pearson M."/>
            <person name="Poon T.W."/>
            <person name="Priest M."/>
            <person name="Roberts A."/>
            <person name="Saif S."/>
            <person name="Shea T."/>
            <person name="Sisk P."/>
            <person name="Sykes S."/>
            <person name="Wortman J."/>
            <person name="Nusbaum C."/>
            <person name="Birren B."/>
        </authorList>
    </citation>
    <scope>NUCLEOTIDE SEQUENCE [LARGE SCALE GENOMIC DNA]</scope>
    <source>
        <strain evidence="3 4">ATCC 51263</strain>
    </source>
</reference>
<dbReference type="SUPFAM" id="SSF52821">
    <property type="entry name" value="Rhodanese/Cell cycle control phosphatase"/>
    <property type="match status" value="1"/>
</dbReference>
<accession>S0KQS8</accession>
<dbReference type="AlphaFoldDB" id="S0KQS8"/>
<comment type="caution">
    <text evidence="3">The sequence shown here is derived from an EMBL/GenBank/DDBJ whole genome shotgun (WGS) entry which is preliminary data.</text>
</comment>
<dbReference type="PANTHER" id="PTHR43031:SF18">
    <property type="entry name" value="RHODANESE-RELATED SULFURTRANSFERASES"/>
    <property type="match status" value="1"/>
</dbReference>
<evidence type="ECO:0000313" key="4">
    <source>
        <dbReference type="Proteomes" id="UP000014113"/>
    </source>
</evidence>
<dbReference type="PROSITE" id="PS50206">
    <property type="entry name" value="RHODANESE_3"/>
    <property type="match status" value="1"/>
</dbReference>
<proteinExistence type="predicted"/>
<protein>
    <submittedName>
        <fullName evidence="3">Rhodanese family protein</fullName>
    </submittedName>
</protein>